<evidence type="ECO:0000256" key="1">
    <source>
        <dbReference type="SAM" id="SignalP"/>
    </source>
</evidence>
<dbReference type="EMBL" id="CACVBS010000051">
    <property type="protein sequence ID" value="CAA7265959.1"/>
    <property type="molecule type" value="Genomic_DNA"/>
</dbReference>
<accession>A0A8S0VS58</accession>
<protein>
    <recommendedName>
        <fullName evidence="4">PLC-like phosphodiesterase</fullName>
    </recommendedName>
</protein>
<feature type="chain" id="PRO_5035887163" description="PLC-like phosphodiesterase" evidence="1">
    <location>
        <begin position="25"/>
        <end position="382"/>
    </location>
</feature>
<sequence length="382" mass="40734">MLFKIATNYAAALALVSTALTANAHDGSALASTSLTRRATVCNGHAELCDRSFGNVTFVGTHNSYAIGVNDFFANQDQSVTQQLNDGVRMLQMQAHNENGVIRLCHSRCGFLDGGSLEDYLNIVKTWLDANPNEVLSLLVVNIDNVPASNYDAVFKSVGLDSVSYAPPSSPIAASEWPTLGTLIDSGKRLLTFLDNAADLTAVPYLLDEFTNIWETQFNVLDIANFDCSVNRTRGDTSTQMFLINHFLDKLVLGQPAPFIERLNQTNAATGAGSLGAHVDTCVADHGRPPNFLLVDFYEYGGGSVFQVAAYMNGVPYNPATPVATPASTSTATNTGSGSTVSVTSSSLSGGTSVTFQLFNDRYLTAFIKSTLAILLGSLIVL</sequence>
<reference evidence="2 3" key="1">
    <citation type="submission" date="2020-01" db="EMBL/GenBank/DDBJ databases">
        <authorList>
            <person name="Gupta K D."/>
        </authorList>
    </citation>
    <scope>NUCLEOTIDE SEQUENCE [LARGE SCALE GENOMIC DNA]</scope>
</reference>
<dbReference type="GO" id="GO:0006629">
    <property type="term" value="P:lipid metabolic process"/>
    <property type="evidence" value="ECO:0007669"/>
    <property type="project" value="InterPro"/>
</dbReference>
<dbReference type="Gene3D" id="3.20.20.190">
    <property type="entry name" value="Phosphatidylinositol (PI) phosphodiesterase"/>
    <property type="match status" value="1"/>
</dbReference>
<dbReference type="InterPro" id="IPR017946">
    <property type="entry name" value="PLC-like_Pdiesterase_TIM-brl"/>
</dbReference>
<dbReference type="AlphaFoldDB" id="A0A8S0VS58"/>
<keyword evidence="3" id="KW-1185">Reference proteome</keyword>
<dbReference type="PANTHER" id="PTHR13593">
    <property type="match status" value="1"/>
</dbReference>
<feature type="signal peptide" evidence="1">
    <location>
        <begin position="1"/>
        <end position="24"/>
    </location>
</feature>
<name>A0A8S0VS58_CYCAE</name>
<dbReference type="CDD" id="cd08588">
    <property type="entry name" value="PI-PLCc_At5g67130_like"/>
    <property type="match status" value="1"/>
</dbReference>
<dbReference type="Proteomes" id="UP000467700">
    <property type="component" value="Unassembled WGS sequence"/>
</dbReference>
<evidence type="ECO:0000313" key="2">
    <source>
        <dbReference type="EMBL" id="CAA7265959.1"/>
    </source>
</evidence>
<organism evidence="2 3">
    <name type="scientific">Cyclocybe aegerita</name>
    <name type="common">Black poplar mushroom</name>
    <name type="synonym">Agrocybe aegerita</name>
    <dbReference type="NCBI Taxonomy" id="1973307"/>
    <lineage>
        <taxon>Eukaryota</taxon>
        <taxon>Fungi</taxon>
        <taxon>Dikarya</taxon>
        <taxon>Basidiomycota</taxon>
        <taxon>Agaricomycotina</taxon>
        <taxon>Agaricomycetes</taxon>
        <taxon>Agaricomycetidae</taxon>
        <taxon>Agaricales</taxon>
        <taxon>Agaricineae</taxon>
        <taxon>Bolbitiaceae</taxon>
        <taxon>Cyclocybe</taxon>
    </lineage>
</organism>
<evidence type="ECO:0000313" key="3">
    <source>
        <dbReference type="Proteomes" id="UP000467700"/>
    </source>
</evidence>
<gene>
    <name evidence="2" type="ORF">AAE3_LOCUS8112</name>
</gene>
<evidence type="ECO:0008006" key="4">
    <source>
        <dbReference type="Google" id="ProtNLM"/>
    </source>
</evidence>
<dbReference type="Pfam" id="PF26146">
    <property type="entry name" value="PI-PLC_X"/>
    <property type="match status" value="1"/>
</dbReference>
<dbReference type="InterPro" id="IPR051057">
    <property type="entry name" value="PI-PLC_domain"/>
</dbReference>
<dbReference type="OrthoDB" id="7984201at2759"/>
<keyword evidence="1" id="KW-0732">Signal</keyword>
<dbReference type="PANTHER" id="PTHR13593:SF140">
    <property type="entry name" value="PLC-LIKE PHOSPHODIESTERASE"/>
    <property type="match status" value="1"/>
</dbReference>
<dbReference type="GO" id="GO:0008081">
    <property type="term" value="F:phosphoric diester hydrolase activity"/>
    <property type="evidence" value="ECO:0007669"/>
    <property type="project" value="InterPro"/>
</dbReference>
<comment type="caution">
    <text evidence="2">The sequence shown here is derived from an EMBL/GenBank/DDBJ whole genome shotgun (WGS) entry which is preliminary data.</text>
</comment>
<dbReference type="SUPFAM" id="SSF51695">
    <property type="entry name" value="PLC-like phosphodiesterases"/>
    <property type="match status" value="1"/>
</dbReference>
<proteinExistence type="predicted"/>